<evidence type="ECO:0000313" key="10">
    <source>
        <dbReference type="EMBL" id="TQM61400.1"/>
    </source>
</evidence>
<comment type="caution">
    <text evidence="8">Lacks conserved residue(s) required for the propagation of feature annotation.</text>
</comment>
<dbReference type="InterPro" id="IPR045378">
    <property type="entry name" value="LNT_N"/>
</dbReference>
<keyword evidence="6 8" id="KW-0472">Membrane</keyword>
<evidence type="ECO:0000256" key="4">
    <source>
        <dbReference type="ARBA" id="ARBA00022692"/>
    </source>
</evidence>
<dbReference type="CDD" id="cd07571">
    <property type="entry name" value="ALP_N-acyl_transferase"/>
    <property type="match status" value="1"/>
</dbReference>
<reference evidence="10 11" key="1">
    <citation type="submission" date="2019-06" db="EMBL/GenBank/DDBJ databases">
        <title>Sequencing the genomes of 1000 actinobacteria strains.</title>
        <authorList>
            <person name="Klenk H.-P."/>
        </authorList>
    </citation>
    <scope>NUCLEOTIDE SEQUENCE [LARGE SCALE GENOMIC DNA]</scope>
    <source>
        <strain evidence="10 11">DSM 18031</strain>
    </source>
</reference>
<comment type="pathway">
    <text evidence="8">Protein modification; lipoprotein biosynthesis (N-acyl transfer).</text>
</comment>
<keyword evidence="10" id="KW-0449">Lipoprotein</keyword>
<dbReference type="AlphaFoldDB" id="A0A543HSV9"/>
<comment type="subcellular location">
    <subcellularLocation>
        <location evidence="1 8">Cell membrane</location>
        <topology evidence="1 8">Multi-pass membrane protein</topology>
    </subcellularLocation>
</comment>
<dbReference type="InterPro" id="IPR036526">
    <property type="entry name" value="C-N_Hydrolase_sf"/>
</dbReference>
<dbReference type="OrthoDB" id="9804277at2"/>
<dbReference type="PROSITE" id="PS50263">
    <property type="entry name" value="CN_HYDROLASE"/>
    <property type="match status" value="1"/>
</dbReference>
<dbReference type="PANTHER" id="PTHR38686:SF1">
    <property type="entry name" value="APOLIPOPROTEIN N-ACYLTRANSFERASE"/>
    <property type="match status" value="1"/>
</dbReference>
<evidence type="ECO:0000256" key="5">
    <source>
        <dbReference type="ARBA" id="ARBA00022989"/>
    </source>
</evidence>
<dbReference type="HAMAP" id="MF_01148">
    <property type="entry name" value="Lnt"/>
    <property type="match status" value="1"/>
</dbReference>
<keyword evidence="11" id="KW-1185">Reference proteome</keyword>
<dbReference type="Pfam" id="PF20154">
    <property type="entry name" value="LNT_N"/>
    <property type="match status" value="1"/>
</dbReference>
<accession>A0A543HSV9</accession>
<dbReference type="InterPro" id="IPR004563">
    <property type="entry name" value="Apolipo_AcylTrfase"/>
</dbReference>
<evidence type="ECO:0000256" key="6">
    <source>
        <dbReference type="ARBA" id="ARBA00023136"/>
    </source>
</evidence>
<name>A0A543HSV9_9MICO</name>
<evidence type="ECO:0000256" key="3">
    <source>
        <dbReference type="ARBA" id="ARBA00022679"/>
    </source>
</evidence>
<comment type="similarity">
    <text evidence="8">Belongs to the CN hydrolase family. Apolipoprotein N-acyltransferase subfamily.</text>
</comment>
<dbReference type="UniPathway" id="UPA00666"/>
<feature type="transmembrane region" description="Helical" evidence="8">
    <location>
        <begin position="190"/>
        <end position="208"/>
    </location>
</feature>
<feature type="transmembrane region" description="Helical" evidence="8">
    <location>
        <begin position="153"/>
        <end position="178"/>
    </location>
</feature>
<comment type="catalytic activity">
    <reaction evidence="8">
        <text>N-terminal S-1,2-diacyl-sn-glyceryl-L-cysteinyl-[lipoprotein] + a glycerophospholipid = N-acyl-S-1,2-diacyl-sn-glyceryl-L-cysteinyl-[lipoprotein] + a 2-acyl-sn-glycero-3-phospholipid + H(+)</text>
        <dbReference type="Rhea" id="RHEA:48228"/>
        <dbReference type="Rhea" id="RHEA-COMP:14681"/>
        <dbReference type="Rhea" id="RHEA-COMP:14684"/>
        <dbReference type="ChEBI" id="CHEBI:15378"/>
        <dbReference type="ChEBI" id="CHEBI:136912"/>
        <dbReference type="ChEBI" id="CHEBI:140656"/>
        <dbReference type="ChEBI" id="CHEBI:140657"/>
        <dbReference type="ChEBI" id="CHEBI:140660"/>
        <dbReference type="EC" id="2.3.1.269"/>
    </reaction>
</comment>
<gene>
    <name evidence="8" type="primary">lnt</name>
    <name evidence="10" type="ORF">FB466_2353</name>
</gene>
<dbReference type="Pfam" id="PF00795">
    <property type="entry name" value="CN_hydrolase"/>
    <property type="match status" value="1"/>
</dbReference>
<dbReference type="GO" id="GO:0005886">
    <property type="term" value="C:plasma membrane"/>
    <property type="evidence" value="ECO:0007669"/>
    <property type="project" value="UniProtKB-SubCell"/>
</dbReference>
<comment type="caution">
    <text evidence="10">The sequence shown here is derived from an EMBL/GenBank/DDBJ whole genome shotgun (WGS) entry which is preliminary data.</text>
</comment>
<organism evidence="10 11">
    <name type="scientific">Klugiella xanthotipulae</name>
    <dbReference type="NCBI Taxonomy" id="244735"/>
    <lineage>
        <taxon>Bacteria</taxon>
        <taxon>Bacillati</taxon>
        <taxon>Actinomycetota</taxon>
        <taxon>Actinomycetes</taxon>
        <taxon>Micrococcales</taxon>
        <taxon>Microbacteriaceae</taxon>
        <taxon>Klugiella</taxon>
    </lineage>
</organism>
<keyword evidence="4 8" id="KW-0812">Transmembrane</keyword>
<keyword evidence="3 8" id="KW-0808">Transferase</keyword>
<keyword evidence="7 8" id="KW-0012">Acyltransferase</keyword>
<dbReference type="GO" id="GO:0042158">
    <property type="term" value="P:lipoprotein biosynthetic process"/>
    <property type="evidence" value="ECO:0007669"/>
    <property type="project" value="UniProtKB-UniRule"/>
</dbReference>
<feature type="transmembrane region" description="Helical" evidence="8">
    <location>
        <begin position="477"/>
        <end position="499"/>
    </location>
</feature>
<evidence type="ECO:0000256" key="8">
    <source>
        <dbReference type="HAMAP-Rule" id="MF_01148"/>
    </source>
</evidence>
<dbReference type="InterPro" id="IPR003010">
    <property type="entry name" value="C-N_Hydrolase"/>
</dbReference>
<evidence type="ECO:0000259" key="9">
    <source>
        <dbReference type="PROSITE" id="PS50263"/>
    </source>
</evidence>
<dbReference type="EC" id="2.3.1.269" evidence="8"/>
<protein>
    <recommendedName>
        <fullName evidence="8">Apolipoprotein N-acyltransferase</fullName>
        <shortName evidence="8">ALP N-acyltransferase</shortName>
        <ecNumber evidence="8">2.3.1.269</ecNumber>
    </recommendedName>
</protein>
<keyword evidence="2 8" id="KW-1003">Cell membrane</keyword>
<dbReference type="Gene3D" id="3.60.110.10">
    <property type="entry name" value="Carbon-nitrogen hydrolase"/>
    <property type="match status" value="1"/>
</dbReference>
<proteinExistence type="inferred from homology"/>
<keyword evidence="5 8" id="KW-1133">Transmembrane helix</keyword>
<sequence length="518" mass="55571">MALISAALGGVLFDMASPALALWPLAFPAIFLILLAQWGRGFWAGAALGAVSGASFWLLHISWLTLYLGVVPWAALSGIMIFWWSLFGGLTAMTTTQLSRVLDGHPGWSGTLLPVAVATLWIARETLAGSWPYGGFAWGRAALTQSESPFASLVSWVGFTGMSAIMVGLVAWFIQSWLSHRGAASYRRAAFQLLPVLTLAVMAIIPPYQLAVTGHTRVAAVQGNSDSGIFSGHSRAQNLNDHYKASLPLVGQNLDLVVWPENASDIDPLRASDAAATLDDLSRRLDAPLVVGAITTENDEYFNSSLVWRVGRGVIGQYDKKHPVPFAEYMPNREFFHLFAPDLVDLVQLEYTPGTRPTTIDISGTRVGLSICFDIVDDSLAQEMVDEGAEFILAQTNNADFGRTDESVQQLAIARLRAVETGRAVVNISTVGTSAMIAPGGHTIESLPAHTVGHMVQDIPRVVGSTPAMIIGSGLTLVLNAIGYIAALVSIVVAIFYRFSRSRTRYSDKESGPPSSAA</sequence>
<feature type="transmembrane region" description="Helical" evidence="8">
    <location>
        <begin position="66"/>
        <end position="86"/>
    </location>
</feature>
<dbReference type="RefSeq" id="WP_141918517.1">
    <property type="nucleotide sequence ID" value="NZ_BAAAYS010000006.1"/>
</dbReference>
<dbReference type="SUPFAM" id="SSF56317">
    <property type="entry name" value="Carbon-nitrogen hydrolase"/>
    <property type="match status" value="1"/>
</dbReference>
<dbReference type="Proteomes" id="UP000318331">
    <property type="component" value="Unassembled WGS sequence"/>
</dbReference>
<feature type="domain" description="CN hydrolase" evidence="9">
    <location>
        <begin position="216"/>
        <end position="461"/>
    </location>
</feature>
<dbReference type="GO" id="GO:0016410">
    <property type="term" value="F:N-acyltransferase activity"/>
    <property type="evidence" value="ECO:0007669"/>
    <property type="project" value="UniProtKB-UniRule"/>
</dbReference>
<evidence type="ECO:0000256" key="2">
    <source>
        <dbReference type="ARBA" id="ARBA00022475"/>
    </source>
</evidence>
<dbReference type="PANTHER" id="PTHR38686">
    <property type="entry name" value="APOLIPOPROTEIN N-ACYLTRANSFERASE"/>
    <property type="match status" value="1"/>
</dbReference>
<evidence type="ECO:0000256" key="7">
    <source>
        <dbReference type="ARBA" id="ARBA00023315"/>
    </source>
</evidence>
<feature type="transmembrane region" description="Helical" evidence="8">
    <location>
        <begin position="41"/>
        <end position="59"/>
    </location>
</feature>
<evidence type="ECO:0000313" key="11">
    <source>
        <dbReference type="Proteomes" id="UP000318331"/>
    </source>
</evidence>
<evidence type="ECO:0000256" key="1">
    <source>
        <dbReference type="ARBA" id="ARBA00004651"/>
    </source>
</evidence>
<dbReference type="EMBL" id="VFPN01000003">
    <property type="protein sequence ID" value="TQM61400.1"/>
    <property type="molecule type" value="Genomic_DNA"/>
</dbReference>
<comment type="function">
    <text evidence="8">Catalyzes the phospholipid dependent N-acylation of the N-terminal cysteine of apolipoprotein, the last step in lipoprotein maturation.</text>
</comment>
<dbReference type="NCBIfam" id="TIGR00546">
    <property type="entry name" value="lnt"/>
    <property type="match status" value="1"/>
</dbReference>